<sequence>MKLNKGSQSLIEATIKESVNKYIGDCERMEITDIHIQATQSSGELFIFDDDDRELGNAVINEWITYNGNNFYESTERVLRSILVKMKEAGSFEKLTIFTPYSFVLVDEDRETVAELLLIDDDIMLVSEELLKGVDKELDDFLKELLKG</sequence>
<dbReference type="AlphaFoldDB" id="A0A5J4PDI0"/>
<evidence type="ECO:0000313" key="1">
    <source>
        <dbReference type="EMBL" id="KAA6307527.1"/>
    </source>
</evidence>
<organism evidence="1">
    <name type="scientific">termite gut metagenome</name>
    <dbReference type="NCBI Taxonomy" id="433724"/>
    <lineage>
        <taxon>unclassified sequences</taxon>
        <taxon>metagenomes</taxon>
        <taxon>organismal metagenomes</taxon>
    </lineage>
</organism>
<proteinExistence type="predicted"/>
<comment type="caution">
    <text evidence="1">The sequence shown here is derived from an EMBL/GenBank/DDBJ whole genome shotgun (WGS) entry which is preliminary data.</text>
</comment>
<dbReference type="EMBL" id="SNRY01009105">
    <property type="protein sequence ID" value="KAA6307527.1"/>
    <property type="molecule type" value="Genomic_DNA"/>
</dbReference>
<accession>A0A5J4PDI0</accession>
<name>A0A5J4PDI0_9ZZZZ</name>
<gene>
    <name evidence="1" type="ORF">EZS27_040803</name>
</gene>
<protein>
    <submittedName>
        <fullName evidence="1">Uncharacterized protein</fullName>
    </submittedName>
</protein>
<reference evidence="1" key="1">
    <citation type="submission" date="2019-03" db="EMBL/GenBank/DDBJ databases">
        <title>Single cell metagenomics reveals metabolic interactions within the superorganism composed of flagellate Streblomastix strix and complex community of Bacteroidetes bacteria on its surface.</title>
        <authorList>
            <person name="Treitli S.C."/>
            <person name="Kolisko M."/>
            <person name="Husnik F."/>
            <person name="Keeling P."/>
            <person name="Hampl V."/>
        </authorList>
    </citation>
    <scope>NUCLEOTIDE SEQUENCE</scope>
    <source>
        <strain evidence="1">STM</strain>
    </source>
</reference>